<reference evidence="2 3" key="1">
    <citation type="journal article" date="2012" name="Eukaryot. Cell">
        <title>Genome sequence of the fungus Glarea lozoyensis: the first genome sequence of a species from the Helotiaceae family.</title>
        <authorList>
            <person name="Youssar L."/>
            <person name="Gruening B.A."/>
            <person name="Erxleben A."/>
            <person name="Guenther S."/>
            <person name="Huettel W."/>
        </authorList>
    </citation>
    <scope>NUCLEOTIDE SEQUENCE [LARGE SCALE GENOMIC DNA]</scope>
    <source>
        <strain evidence="3">ATCC 74030 / MF5533</strain>
    </source>
</reference>
<dbReference type="EMBL" id="AGUE01000006">
    <property type="protein sequence ID" value="EHL03632.1"/>
    <property type="molecule type" value="Genomic_DNA"/>
</dbReference>
<feature type="region of interest" description="Disordered" evidence="1">
    <location>
        <begin position="1"/>
        <end position="33"/>
    </location>
</feature>
<dbReference type="AlphaFoldDB" id="H0ECX8"/>
<proteinExistence type="predicted"/>
<name>H0ECX8_GLAL7</name>
<dbReference type="Proteomes" id="UP000005446">
    <property type="component" value="Unassembled WGS sequence"/>
</dbReference>
<evidence type="ECO:0000313" key="2">
    <source>
        <dbReference type="EMBL" id="EHL03632.1"/>
    </source>
</evidence>
<organism evidence="2 3">
    <name type="scientific">Glarea lozoyensis (strain ATCC 74030 / MF5533)</name>
    <dbReference type="NCBI Taxonomy" id="1104152"/>
    <lineage>
        <taxon>Eukaryota</taxon>
        <taxon>Fungi</taxon>
        <taxon>Dikarya</taxon>
        <taxon>Ascomycota</taxon>
        <taxon>Pezizomycotina</taxon>
        <taxon>Leotiomycetes</taxon>
        <taxon>Helotiales</taxon>
        <taxon>Helotiaceae</taxon>
        <taxon>Glarea</taxon>
    </lineage>
</organism>
<protein>
    <submittedName>
        <fullName evidence="2">Uncharacterized protein</fullName>
    </submittedName>
</protein>
<keyword evidence="3" id="KW-1185">Reference proteome</keyword>
<accession>H0ECX8</accession>
<dbReference type="HOGENOM" id="CLU_3384870_0_0_1"/>
<gene>
    <name evidence="2" type="ORF">M7I_0275</name>
</gene>
<evidence type="ECO:0000256" key="1">
    <source>
        <dbReference type="SAM" id="MobiDB-lite"/>
    </source>
</evidence>
<dbReference type="InParanoid" id="H0ECX8"/>
<sequence>MRPSPEKVGTPHATSYPYHPNGRLGISISTTFS</sequence>
<evidence type="ECO:0000313" key="3">
    <source>
        <dbReference type="Proteomes" id="UP000005446"/>
    </source>
</evidence>
<comment type="caution">
    <text evidence="2">The sequence shown here is derived from an EMBL/GenBank/DDBJ whole genome shotgun (WGS) entry which is preliminary data.</text>
</comment>